<feature type="repeat" description="WD" evidence="7">
    <location>
        <begin position="290"/>
        <end position="331"/>
    </location>
</feature>
<dbReference type="InterPro" id="IPR028599">
    <property type="entry name" value="WDR12/Ytm1"/>
</dbReference>
<dbReference type="GO" id="GO:0030687">
    <property type="term" value="C:preribosome, large subunit precursor"/>
    <property type="evidence" value="ECO:0007669"/>
    <property type="project" value="UniProtKB-UniRule"/>
</dbReference>
<evidence type="ECO:0000313" key="10">
    <source>
        <dbReference type="Proteomes" id="UP000655225"/>
    </source>
</evidence>
<keyword evidence="4" id="KW-0677">Repeat</keyword>
<gene>
    <name evidence="9" type="ORF">HHK36_007971</name>
</gene>
<dbReference type="PROSITE" id="PS50082">
    <property type="entry name" value="WD_REPEATS_2"/>
    <property type="match status" value="4"/>
</dbReference>
<dbReference type="Pfam" id="PF00400">
    <property type="entry name" value="WD40"/>
    <property type="match status" value="4"/>
</dbReference>
<dbReference type="InterPro" id="IPR036322">
    <property type="entry name" value="WD40_repeat_dom_sf"/>
</dbReference>
<dbReference type="PANTHER" id="PTHR19855:SF11">
    <property type="entry name" value="RIBOSOME BIOGENESIS PROTEIN WDR12"/>
    <property type="match status" value="1"/>
</dbReference>
<dbReference type="PANTHER" id="PTHR19855">
    <property type="entry name" value="WD40 REPEAT PROTEIN 12, 37"/>
    <property type="match status" value="1"/>
</dbReference>
<feature type="repeat" description="WD" evidence="7">
    <location>
        <begin position="357"/>
        <end position="397"/>
    </location>
</feature>
<evidence type="ECO:0000256" key="2">
    <source>
        <dbReference type="ARBA" id="ARBA00022552"/>
    </source>
</evidence>
<dbReference type="GO" id="GO:0000463">
    <property type="term" value="P:maturation of LSU-rRNA from tricistronic rRNA transcript (SSU-rRNA, 5.8S rRNA, LSU-rRNA)"/>
    <property type="evidence" value="ECO:0007669"/>
    <property type="project" value="UniProtKB-UniRule"/>
</dbReference>
<evidence type="ECO:0000256" key="5">
    <source>
        <dbReference type="ARBA" id="ARBA00023242"/>
    </source>
</evidence>
<keyword evidence="5 6" id="KW-0539">Nucleus</keyword>
<dbReference type="OMA" id="DHKYVEF"/>
<dbReference type="GO" id="GO:0000466">
    <property type="term" value="P:maturation of 5.8S rRNA from tricistronic rRNA transcript (SSU-rRNA, 5.8S rRNA, LSU-rRNA)"/>
    <property type="evidence" value="ECO:0007669"/>
    <property type="project" value="UniProtKB-UniRule"/>
</dbReference>
<dbReference type="PROSITE" id="PS00678">
    <property type="entry name" value="WD_REPEATS_1"/>
    <property type="match status" value="1"/>
</dbReference>
<evidence type="ECO:0000313" key="9">
    <source>
        <dbReference type="EMBL" id="KAF8405893.1"/>
    </source>
</evidence>
<protein>
    <recommendedName>
        <fullName evidence="6">Ribosome biogenesis protein WDR12 homolog</fullName>
    </recommendedName>
</protein>
<comment type="subcellular location">
    <subcellularLocation>
        <location evidence="6">Nucleus</location>
        <location evidence="6">Nucleolus</location>
    </subcellularLocation>
    <subcellularLocation>
        <location evidence="6">Nucleus</location>
        <location evidence="6">Nucleoplasm</location>
    </subcellularLocation>
</comment>
<dbReference type="Gene3D" id="2.130.10.10">
    <property type="entry name" value="YVTN repeat-like/Quinoprotein amine dehydrogenase"/>
    <property type="match status" value="1"/>
</dbReference>
<dbReference type="InterPro" id="IPR012972">
    <property type="entry name" value="NLE"/>
</dbReference>
<feature type="repeat" description="WD" evidence="7">
    <location>
        <begin position="443"/>
        <end position="485"/>
    </location>
</feature>
<dbReference type="EMBL" id="JABCRI010000005">
    <property type="protein sequence ID" value="KAF8405893.1"/>
    <property type="molecule type" value="Genomic_DNA"/>
</dbReference>
<keyword evidence="10" id="KW-1185">Reference proteome</keyword>
<dbReference type="CDD" id="cd00200">
    <property type="entry name" value="WD40"/>
    <property type="match status" value="1"/>
</dbReference>
<dbReference type="OrthoDB" id="10251381at2759"/>
<proteinExistence type="inferred from homology"/>
<organism evidence="9 10">
    <name type="scientific">Tetracentron sinense</name>
    <name type="common">Spur-leaf</name>
    <dbReference type="NCBI Taxonomy" id="13715"/>
    <lineage>
        <taxon>Eukaryota</taxon>
        <taxon>Viridiplantae</taxon>
        <taxon>Streptophyta</taxon>
        <taxon>Embryophyta</taxon>
        <taxon>Tracheophyta</taxon>
        <taxon>Spermatophyta</taxon>
        <taxon>Magnoliopsida</taxon>
        <taxon>Trochodendrales</taxon>
        <taxon>Trochodendraceae</taxon>
        <taxon>Tetracentron</taxon>
    </lineage>
</organism>
<feature type="repeat" description="WD" evidence="7">
    <location>
        <begin position="233"/>
        <end position="280"/>
    </location>
</feature>
<reference evidence="9 10" key="1">
    <citation type="submission" date="2020-04" db="EMBL/GenBank/DDBJ databases">
        <title>Plant Genome Project.</title>
        <authorList>
            <person name="Zhang R.-G."/>
        </authorList>
    </citation>
    <scope>NUCLEOTIDE SEQUENCE [LARGE SCALE GENOMIC DNA]</scope>
    <source>
        <strain evidence="9">YNK0</strain>
        <tissue evidence="9">Leaf</tissue>
    </source>
</reference>
<evidence type="ECO:0000259" key="8">
    <source>
        <dbReference type="Pfam" id="PF08154"/>
    </source>
</evidence>
<evidence type="ECO:0000256" key="6">
    <source>
        <dbReference type="HAMAP-Rule" id="MF_03029"/>
    </source>
</evidence>
<dbReference type="GO" id="GO:0005730">
    <property type="term" value="C:nucleolus"/>
    <property type="evidence" value="ECO:0007669"/>
    <property type="project" value="UniProtKB-SubCell"/>
</dbReference>
<dbReference type="GO" id="GO:0043021">
    <property type="term" value="F:ribonucleoprotein complex binding"/>
    <property type="evidence" value="ECO:0007669"/>
    <property type="project" value="UniProtKB-UniRule"/>
</dbReference>
<keyword evidence="2 6" id="KW-0698">rRNA processing</keyword>
<sequence>MGKKRKSGATRLDEVDRTMYTTFCSGANSLSQLYTQAMNQQKLSFQAGERHGLEKGKLADLFNILFFGLLSADMEIESSRRVQVRFLTKLQPPMKVPTTSIAVPSDLTRMGLSAVVNNLIKAGNSDWHPQPFDFLIDGELVRMSLEQFLLAKGISAEKILEIEYIRAVAPRKHEEPCLHDDWVSAVNGSYPGFILTGCYDGFGSKYAKIVGILILNSKISRIWKAGGLCTHILEGHNDAITSVSVINPKVESVTNLHIATASKDQTLRLWKFDAEEPQRHPMKIRPFKILRGHTSSIQSVAAPPSGDKVCSGSWDCTINLWQANEHDTEGDLMSIKKRKVDTAAGESQSEGEALSTLVGHTQCVSSVVWPQHETIYSASWDHSIRRWDVETGKDSLNIFCGKVLNCLDVGGESSELIAAGGSDPVLRIWDPRKPGTLAPVFQFSSHTYWISACKWHNKSWFHLVSASYDGKVMLWDLRTAWPLAVIDSHSDKVLCADWWKGDSVVSGGVDSKLCIASEISVV</sequence>
<dbReference type="InterPro" id="IPR001680">
    <property type="entry name" value="WD40_rpt"/>
</dbReference>
<comment type="function">
    <text evidence="6">Required for maturation of ribosomal RNAs and formation of the large ribosomal subunit.</text>
</comment>
<dbReference type="PROSITE" id="PS50294">
    <property type="entry name" value="WD_REPEATS_REGION"/>
    <property type="match status" value="3"/>
</dbReference>
<dbReference type="SMART" id="SM00320">
    <property type="entry name" value="WD40"/>
    <property type="match status" value="6"/>
</dbReference>
<dbReference type="SUPFAM" id="SSF50978">
    <property type="entry name" value="WD40 repeat-like"/>
    <property type="match status" value="1"/>
</dbReference>
<dbReference type="PRINTS" id="PR00320">
    <property type="entry name" value="GPROTEINBRPT"/>
</dbReference>
<dbReference type="AlphaFoldDB" id="A0A834ZIQ4"/>
<comment type="similarity">
    <text evidence="6">Belongs to the WD repeat WDR12/YTM1 family.</text>
</comment>
<dbReference type="FunFam" id="2.130.10.10:FF:000399">
    <property type="entry name" value="Ribosome biogenesis protein WDR12 homolog"/>
    <property type="match status" value="1"/>
</dbReference>
<dbReference type="InterPro" id="IPR020472">
    <property type="entry name" value="WD40_PAC1"/>
</dbReference>
<dbReference type="InterPro" id="IPR019775">
    <property type="entry name" value="WD40_repeat_CS"/>
</dbReference>
<evidence type="ECO:0000256" key="4">
    <source>
        <dbReference type="ARBA" id="ARBA00022737"/>
    </source>
</evidence>
<dbReference type="Proteomes" id="UP000655225">
    <property type="component" value="Unassembled WGS sequence"/>
</dbReference>
<dbReference type="Pfam" id="PF08154">
    <property type="entry name" value="NLE"/>
    <property type="match status" value="1"/>
</dbReference>
<evidence type="ECO:0000256" key="1">
    <source>
        <dbReference type="ARBA" id="ARBA00022517"/>
    </source>
</evidence>
<keyword evidence="1 6" id="KW-0690">Ribosome biogenesis</keyword>
<comment type="caution">
    <text evidence="9">The sequence shown here is derived from an EMBL/GenBank/DDBJ whole genome shotgun (WGS) entry which is preliminary data.</text>
</comment>
<feature type="domain" description="NLE" evidence="8">
    <location>
        <begin position="82"/>
        <end position="149"/>
    </location>
</feature>
<name>A0A834ZIQ4_TETSI</name>
<dbReference type="GO" id="GO:0005654">
    <property type="term" value="C:nucleoplasm"/>
    <property type="evidence" value="ECO:0007669"/>
    <property type="project" value="UniProtKB-SubCell"/>
</dbReference>
<dbReference type="HAMAP" id="MF_03029">
    <property type="entry name" value="WDR12"/>
    <property type="match status" value="1"/>
</dbReference>
<evidence type="ECO:0000256" key="3">
    <source>
        <dbReference type="ARBA" id="ARBA00022574"/>
    </source>
</evidence>
<evidence type="ECO:0000256" key="7">
    <source>
        <dbReference type="PROSITE-ProRule" id="PRU00221"/>
    </source>
</evidence>
<keyword evidence="3 7" id="KW-0853">WD repeat</keyword>
<dbReference type="InterPro" id="IPR015943">
    <property type="entry name" value="WD40/YVTN_repeat-like_dom_sf"/>
</dbReference>
<accession>A0A834ZIQ4</accession>